<name>A0ABU6GG47_9BACL</name>
<feature type="domain" description="SLH" evidence="2">
    <location>
        <begin position="92"/>
        <end position="151"/>
    </location>
</feature>
<dbReference type="PANTHER" id="PTHR43308">
    <property type="entry name" value="OUTER MEMBRANE PROTEIN ALPHA-RELATED"/>
    <property type="match status" value="1"/>
</dbReference>
<dbReference type="PROSITE" id="PS51257">
    <property type="entry name" value="PROKAR_LIPOPROTEIN"/>
    <property type="match status" value="1"/>
</dbReference>
<organism evidence="3 4">
    <name type="scientific">Paenibacillus dokdonensis</name>
    <dbReference type="NCBI Taxonomy" id="2567944"/>
    <lineage>
        <taxon>Bacteria</taxon>
        <taxon>Bacillati</taxon>
        <taxon>Bacillota</taxon>
        <taxon>Bacilli</taxon>
        <taxon>Bacillales</taxon>
        <taxon>Paenibacillaceae</taxon>
        <taxon>Paenibacillus</taxon>
    </lineage>
</organism>
<dbReference type="InterPro" id="IPR051465">
    <property type="entry name" value="Cell_Envelope_Struct_Comp"/>
</dbReference>
<dbReference type="PROSITE" id="PS51272">
    <property type="entry name" value="SLH"/>
    <property type="match status" value="3"/>
</dbReference>
<reference evidence="3 4" key="1">
    <citation type="submission" date="2023-03" db="EMBL/GenBank/DDBJ databases">
        <title>Bacillus Genome Sequencing.</title>
        <authorList>
            <person name="Dunlap C."/>
        </authorList>
    </citation>
    <scope>NUCLEOTIDE SEQUENCE [LARGE SCALE GENOMIC DNA]</scope>
    <source>
        <strain evidence="3 4">BD-525</strain>
    </source>
</reference>
<evidence type="ECO:0000313" key="3">
    <source>
        <dbReference type="EMBL" id="MEC0238701.1"/>
    </source>
</evidence>
<comment type="caution">
    <text evidence="3">The sequence shown here is derived from an EMBL/GenBank/DDBJ whole genome shotgun (WGS) entry which is preliminary data.</text>
</comment>
<protein>
    <submittedName>
        <fullName evidence="3">S-layer homology domain-containing protein</fullName>
    </submittedName>
</protein>
<accession>A0ABU6GG47</accession>
<feature type="chain" id="PRO_5045412245" evidence="1">
    <location>
        <begin position="28"/>
        <end position="408"/>
    </location>
</feature>
<dbReference type="Pfam" id="PF00395">
    <property type="entry name" value="SLH"/>
    <property type="match status" value="3"/>
</dbReference>
<evidence type="ECO:0000313" key="4">
    <source>
        <dbReference type="Proteomes" id="UP001344632"/>
    </source>
</evidence>
<sequence length="408" mass="44655">MKKRMITLLAIALIFGACLGWGKPASAAEGSFKDVPANHWAKKAIDYAVSKGYLKGEGNGNFRPNAAVTRAEFAAILDRVSTNEAKANMGSFSDLAGHWSEKEVNEAAAKGFLSVGDYSNGFKPGTALTRVEMAKWMASGLAAKDEDYKTALSDTKDTIVPVTEYYKGGLNKADYSYVSVVLGTGLMSGYPDDSFGAGKTTTRAEVAVILQRYEGTQEKAASSFRDLSELREVGLTGTNVKTVAPKLQVSEGGLNEIYNKDINMRDGVMVLNIHHYIFIPGSTMSNLGSVYGKMFVGEEFMINQKTYLVLVDETATPKVDNFTYQKFLGAIDSRLIAGFRVEGDVSKNFGYKTLPNDGSHFFDKGKSIRFWSATRVVKFLSDDEKRYEVSATAKDGTWIRIVNTEKNN</sequence>
<proteinExistence type="predicted"/>
<evidence type="ECO:0000256" key="1">
    <source>
        <dbReference type="SAM" id="SignalP"/>
    </source>
</evidence>
<evidence type="ECO:0000259" key="2">
    <source>
        <dbReference type="PROSITE" id="PS51272"/>
    </source>
</evidence>
<keyword evidence="4" id="KW-1185">Reference proteome</keyword>
<dbReference type="Proteomes" id="UP001344632">
    <property type="component" value="Unassembled WGS sequence"/>
</dbReference>
<dbReference type="EMBL" id="JARLKZ010000002">
    <property type="protein sequence ID" value="MEC0238701.1"/>
    <property type="molecule type" value="Genomic_DNA"/>
</dbReference>
<gene>
    <name evidence="3" type="ORF">P4H66_02280</name>
</gene>
<feature type="domain" description="SLH" evidence="2">
    <location>
        <begin position="28"/>
        <end position="91"/>
    </location>
</feature>
<feature type="signal peptide" evidence="1">
    <location>
        <begin position="1"/>
        <end position="27"/>
    </location>
</feature>
<dbReference type="InterPro" id="IPR001119">
    <property type="entry name" value="SLH_dom"/>
</dbReference>
<dbReference type="RefSeq" id="WP_326085456.1">
    <property type="nucleotide sequence ID" value="NZ_JARLKZ010000002.1"/>
</dbReference>
<feature type="domain" description="SLH" evidence="2">
    <location>
        <begin position="161"/>
        <end position="224"/>
    </location>
</feature>
<keyword evidence="1" id="KW-0732">Signal</keyword>